<evidence type="ECO:0000256" key="5">
    <source>
        <dbReference type="ARBA" id="ARBA00023010"/>
    </source>
</evidence>
<keyword evidence="7" id="KW-0539">Nucleus</keyword>
<reference evidence="12 13" key="1">
    <citation type="journal article" date="2019" name="Sci. Rep.">
        <title>Comparative genomics of chytrid fungi reveal insights into the obligate biotrophic and pathogenic lifestyle of Synchytrium endobioticum.</title>
        <authorList>
            <person name="van de Vossenberg B.T.L.H."/>
            <person name="Warris S."/>
            <person name="Nguyen H.D.T."/>
            <person name="van Gent-Pelzer M.P.E."/>
            <person name="Joly D.L."/>
            <person name="van de Geest H.C."/>
            <person name="Bonants P.J.M."/>
            <person name="Smith D.S."/>
            <person name="Levesque C.A."/>
            <person name="van der Lee T.A.J."/>
        </authorList>
    </citation>
    <scope>NUCLEOTIDE SEQUENCE [LARGE SCALE GENOMIC DNA]</scope>
    <source>
        <strain evidence="12 13">JEL517</strain>
    </source>
</reference>
<keyword evidence="2" id="KW-0813">Transport</keyword>
<evidence type="ECO:0000256" key="4">
    <source>
        <dbReference type="ARBA" id="ARBA00022927"/>
    </source>
</evidence>
<dbReference type="GO" id="GO:0051028">
    <property type="term" value="P:mRNA transport"/>
    <property type="evidence" value="ECO:0007669"/>
    <property type="project" value="UniProtKB-KW"/>
</dbReference>
<dbReference type="GO" id="GO:0006606">
    <property type="term" value="P:protein import into nucleus"/>
    <property type="evidence" value="ECO:0007669"/>
    <property type="project" value="TreeGrafter"/>
</dbReference>
<evidence type="ECO:0000256" key="7">
    <source>
        <dbReference type="ARBA" id="ARBA00023242"/>
    </source>
</evidence>
<evidence type="ECO:0000259" key="11">
    <source>
        <dbReference type="Pfam" id="PF21093"/>
    </source>
</evidence>
<evidence type="ECO:0000259" key="10">
    <source>
        <dbReference type="Pfam" id="PF10487"/>
    </source>
</evidence>
<dbReference type="InterPro" id="IPR016024">
    <property type="entry name" value="ARM-type_fold"/>
</dbReference>
<evidence type="ECO:0000313" key="12">
    <source>
        <dbReference type="EMBL" id="TPX38334.1"/>
    </source>
</evidence>
<comment type="subcellular location">
    <subcellularLocation>
        <location evidence="1">Nucleus</location>
        <location evidence="1">Nuclear pore complex</location>
    </subcellularLocation>
</comment>
<evidence type="ECO:0000313" key="13">
    <source>
        <dbReference type="Proteomes" id="UP000319731"/>
    </source>
</evidence>
<dbReference type="GeneID" id="42001554"/>
<keyword evidence="4" id="KW-0653">Protein transport</keyword>
<proteinExistence type="inferred from homology"/>
<comment type="caution">
    <text evidence="12">The sequence shown here is derived from an EMBL/GenBank/DDBJ whole genome shotgun (WGS) entry which is preliminary data.</text>
</comment>
<evidence type="ECO:0000256" key="3">
    <source>
        <dbReference type="ARBA" id="ARBA00022816"/>
    </source>
</evidence>
<dbReference type="GO" id="GO:0044611">
    <property type="term" value="C:nuclear pore inner ring"/>
    <property type="evidence" value="ECO:0007669"/>
    <property type="project" value="TreeGrafter"/>
</dbReference>
<evidence type="ECO:0000256" key="1">
    <source>
        <dbReference type="ARBA" id="ARBA00004567"/>
    </source>
</evidence>
<comment type="similarity">
    <text evidence="8">Belongs to the Nup188 family.</text>
</comment>
<evidence type="ECO:0000256" key="6">
    <source>
        <dbReference type="ARBA" id="ARBA00023132"/>
    </source>
</evidence>
<accession>A0A507CJE9</accession>
<dbReference type="InterPro" id="IPR044840">
    <property type="entry name" value="Nup188"/>
</dbReference>
<gene>
    <name evidence="12" type="ORF">SmJEL517_g00327</name>
</gene>
<dbReference type="InterPro" id="IPR018864">
    <property type="entry name" value="Nucleoporin_Nup188_N"/>
</dbReference>
<dbReference type="Pfam" id="PF21093">
    <property type="entry name" value="Nup188_N-subdom_III"/>
    <property type="match status" value="1"/>
</dbReference>
<dbReference type="InterPro" id="IPR048883">
    <property type="entry name" value="Nup188_N-subdom_III"/>
</dbReference>
<dbReference type="PANTHER" id="PTHR31431">
    <property type="entry name" value="NUCLEOPORIN NUP188 HOMOLOG"/>
    <property type="match status" value="1"/>
</dbReference>
<keyword evidence="13" id="KW-1185">Reference proteome</keyword>
<dbReference type="Pfam" id="PF10487">
    <property type="entry name" value="Nup188_N"/>
    <property type="match status" value="1"/>
</dbReference>
<keyword evidence="3" id="KW-0509">mRNA transport</keyword>
<keyword evidence="5" id="KW-0811">Translocation</keyword>
<dbReference type="EMBL" id="QEAO01000001">
    <property type="protein sequence ID" value="TPX38334.1"/>
    <property type="molecule type" value="Genomic_DNA"/>
</dbReference>
<dbReference type="STRING" id="1806994.A0A507CJE9"/>
<dbReference type="PANTHER" id="PTHR31431:SF1">
    <property type="entry name" value="NUCLEOPORIN NUP188"/>
    <property type="match status" value="1"/>
</dbReference>
<dbReference type="GO" id="GO:0006405">
    <property type="term" value="P:RNA export from nucleus"/>
    <property type="evidence" value="ECO:0007669"/>
    <property type="project" value="TreeGrafter"/>
</dbReference>
<organism evidence="12 13">
    <name type="scientific">Synchytrium microbalum</name>
    <dbReference type="NCBI Taxonomy" id="1806994"/>
    <lineage>
        <taxon>Eukaryota</taxon>
        <taxon>Fungi</taxon>
        <taxon>Fungi incertae sedis</taxon>
        <taxon>Chytridiomycota</taxon>
        <taxon>Chytridiomycota incertae sedis</taxon>
        <taxon>Chytridiomycetes</taxon>
        <taxon>Synchytriales</taxon>
        <taxon>Synchytriaceae</taxon>
        <taxon>Synchytrium</taxon>
    </lineage>
</organism>
<dbReference type="RefSeq" id="XP_031028048.1">
    <property type="nucleotide sequence ID" value="XM_031166257.1"/>
</dbReference>
<feature type="domain" description="Nucleoporin Nup188 N-terminal" evidence="10">
    <location>
        <begin position="100"/>
        <end position="550"/>
    </location>
</feature>
<sequence length="1987" mass="221355">MLNPFATPSAAAKGKATAIHNVHQHAKPRFARTWRDLHAALESIDLASQQEMANFLDAEYEHYKLLLDMFTPPNPASKAQILAAVASDATPIILDGATAKVIQEEAQFAFGVSALLKLDEISALAMVRSYVRSEIDGAHGSIRPGVKTSTVKYNDELMEKVAELYFDERLEVLAVVAGLVKASQNDSHVHHATALETVERLVDDKILGRVLTQFKMSTEAKLSEQVESIPKRTAMWTRQALKEQKGLLHILVYLFYNPPEPQDAVKTIEVFTDLHFGRKQACSQLFDDAGSKLLHQVCELCVVISIEVMDLEEVLNLGVTGEDVFAAPQNDTLISTPAALVQITRLLQNAANPLARESQSKMFANDAAPVLLAWAAYGFHIAEPIKASASYQTLVDVMTAKRPNGPNEDTTLVPSIFFNIATHANALQYLVDLLKGPLCQDEGLEYRCVIKGMLMLLLVAVPDSIRPHLEIMLEAMSAIVAGIPDLCKQFWEEDYRFEDRRDMIDWPRSRFPFTASPVIKFLTALASSNLTATYVYRYFRTLPTFTASVDDRVLVYDPFMTNQRGFNQVKLGQPLPTTPFASSALNIVIPAGTMGYRLSVTSDLQVQFQYELSGWHWCISVIDSYLHTPDRDLDSETIELVRSIIDLMSAMFAAGNGGSLSDKLMEHLCQFPAQGPSLTPNDLVTFVCRILSRSCVSNKPSPDLITSSLKCIVQLLPHYPDAVWNHLRQDPFMPRYSSVGSMPSSGFVQAVVLPQEKQEGKYSTTIAFLDLVSELTSHSRKLNGMTTRQVELVTACVHFIRTDIYSTYASWRYAKALHKYEIGARVVSIFSLILRDVTYVRGYATKTSNNGNCDLSRIYQQLADTFLNDGEGRVTRPLLNIIQGGHQLVFNIYHRMRLREGNAVRILIRESLNLLVTLLRLRVNVSQQRQVTALSPLELYLLDKTGRGTSTDTVRQLGLYSRYFIDSELPSLAIQALTLLCVATKSIESGQSSFLGYFGMDAPHISAALVQFLGDDFYGPEIQVPIWDFITAVVQSQPALSSLLLKAEASKFEPSPNQVLDGTSSVFGSSRRAEPTTDEFTVKENTAIFALLFVLQNWKSFLKRRPLVVVAASAFMESLWQDGAKYKGLLNKLRQRQFDEFWHPLTELLKHRPTPMVEGVQIATLQRVGSRWVSAEDASVKRHAASILVKSYIVRTLSRDLQLTPLNIPQQVSAILISTYGARPLVTPHHPINRGSDKEERPPILQPPAAPVNLTIPLPFETFAFDPELQSQLLHEANHYPNHSINLTAVRFLTWHPELDAQWQPGDSYMFDLDLLDAKLTASEAKNDFLGRLCVANHNWSVTDAQLTLLKSWSNLIKLATIRLPALFGETDESRMQVLSRSVYDMSRKTLEYSGSEYPYVIYRTIMSQTMLALVDSWSELTYTKLSSMKSPLPGADAKLIRSMHQQMVEILDQLSQVWASVENGAGSVLDVEDGYGLRLQTILLSSILRAVQALTDVTRLIKLDARHASRAEVILNGLMTMACNNSSALLAGLVAEKDTGKDLDASHTKELNLTLSLVSELVRHLQNNPTVMVTILERCQVIPKLLQALVVILSCPADQQPVGIETILCCLSTLSQCPPAAERLAGHGVLAAFTNNAFTPRLEEGSVRPYTGARLNLWHQTWLSMLTIMAECVMHLSESLDFVQSVAVFANHYRAQFAHALAPGGPNDQITLANVQETRHVVRFFWALTVYSVDLRRVATEAMQARSRDAQSLAMVKTIVDQYQQAVLELLPTVLWRFNHRKLVASHTVAISVEESEKDAQDAAIPNLPIRQLVNDVYNEYVLISYYAISALAASTDTTSVLYSIDSQAEWDYSKQVIPPDLIDGSNGVGIGTFMEILAVLMEYKVNEGNLGGECQRAGVLTQGLALIATQLALFMYSPDYPPDLKRHTQSLIFTDLGRCIDTVKNRIRLSYQAAVSEDVRKELKGETAIVEAVERFVKERVFLTE</sequence>
<evidence type="ECO:0000256" key="2">
    <source>
        <dbReference type="ARBA" id="ARBA00022448"/>
    </source>
</evidence>
<dbReference type="SUPFAM" id="SSF48371">
    <property type="entry name" value="ARM repeat"/>
    <property type="match status" value="1"/>
</dbReference>
<evidence type="ECO:0000256" key="8">
    <source>
        <dbReference type="ARBA" id="ARBA00038387"/>
    </source>
</evidence>
<dbReference type="Proteomes" id="UP000319731">
    <property type="component" value="Unassembled WGS sequence"/>
</dbReference>
<protein>
    <recommendedName>
        <fullName evidence="9">Nucleoporin NUP188</fullName>
    </recommendedName>
</protein>
<evidence type="ECO:0000256" key="9">
    <source>
        <dbReference type="ARBA" id="ARBA00040174"/>
    </source>
</evidence>
<dbReference type="Gene3D" id="1.25.10.70">
    <property type="match status" value="1"/>
</dbReference>
<feature type="domain" description="Nucleoporin Nup188 N-terminal subdomain III" evidence="11">
    <location>
        <begin position="606"/>
        <end position="1046"/>
    </location>
</feature>
<dbReference type="OrthoDB" id="102511at2759"/>
<keyword evidence="6" id="KW-0906">Nuclear pore complex</keyword>
<name>A0A507CJE9_9FUNG</name>
<dbReference type="GO" id="GO:0017056">
    <property type="term" value="F:structural constituent of nuclear pore"/>
    <property type="evidence" value="ECO:0007669"/>
    <property type="project" value="InterPro"/>
</dbReference>